<dbReference type="AlphaFoldDB" id="A0AAD2PXR3"/>
<accession>A0AAD2PXR3</accession>
<dbReference type="Proteomes" id="UP001295423">
    <property type="component" value="Unassembled WGS sequence"/>
</dbReference>
<comment type="caution">
    <text evidence="1">The sequence shown here is derived from an EMBL/GenBank/DDBJ whole genome shotgun (WGS) entry which is preliminary data.</text>
</comment>
<dbReference type="EMBL" id="CAKOGP040002313">
    <property type="protein sequence ID" value="CAJ1966750.1"/>
    <property type="molecule type" value="Genomic_DNA"/>
</dbReference>
<evidence type="ECO:0000313" key="1">
    <source>
        <dbReference type="EMBL" id="CAJ1966750.1"/>
    </source>
</evidence>
<gene>
    <name evidence="1" type="ORF">CYCCA115_LOCUS22333</name>
</gene>
<keyword evidence="2" id="KW-1185">Reference proteome</keyword>
<proteinExistence type="predicted"/>
<evidence type="ECO:0000313" key="2">
    <source>
        <dbReference type="Proteomes" id="UP001295423"/>
    </source>
</evidence>
<reference evidence="1" key="1">
    <citation type="submission" date="2023-08" db="EMBL/GenBank/DDBJ databases">
        <authorList>
            <person name="Audoor S."/>
            <person name="Bilcke G."/>
        </authorList>
    </citation>
    <scope>NUCLEOTIDE SEQUENCE</scope>
</reference>
<organism evidence="1 2">
    <name type="scientific">Cylindrotheca closterium</name>
    <dbReference type="NCBI Taxonomy" id="2856"/>
    <lineage>
        <taxon>Eukaryota</taxon>
        <taxon>Sar</taxon>
        <taxon>Stramenopiles</taxon>
        <taxon>Ochrophyta</taxon>
        <taxon>Bacillariophyta</taxon>
        <taxon>Bacillariophyceae</taxon>
        <taxon>Bacillariophycidae</taxon>
        <taxon>Bacillariales</taxon>
        <taxon>Bacillariaceae</taxon>
        <taxon>Cylindrotheca</taxon>
    </lineage>
</organism>
<protein>
    <submittedName>
        <fullName evidence="1">Uncharacterized protein</fullName>
    </submittedName>
</protein>
<sequence length="185" mass="21660">MPGHEDDHGVDPDKMEQLRTMMDAFLTEEQKFQIFGRKIQPMPNFFYELRDDGGGFPVGVNSVWATKYLRSSFEQASTEPHVDEAQLKEPEYQMSHTKLMQRLRTNDPNKLIGTLIHQEKLATLVLVLSSYYGGLRQSYSNQTYFMALRMLQWGSLTLAYFWRPSCMILQALSCQIWVRLFTFWV</sequence>
<name>A0AAD2PXR3_9STRA</name>